<accession>A0A7L3KNL1</accession>
<evidence type="ECO:0000256" key="6">
    <source>
        <dbReference type="SAM" id="MobiDB-lite"/>
    </source>
</evidence>
<organism evidence="8 9">
    <name type="scientific">Drymodes brunneopygia</name>
    <dbReference type="NCBI Taxonomy" id="626378"/>
    <lineage>
        <taxon>Eukaryota</taxon>
        <taxon>Metazoa</taxon>
        <taxon>Chordata</taxon>
        <taxon>Craniata</taxon>
        <taxon>Vertebrata</taxon>
        <taxon>Euteleostomi</taxon>
        <taxon>Archelosauria</taxon>
        <taxon>Archosauria</taxon>
        <taxon>Dinosauria</taxon>
        <taxon>Saurischia</taxon>
        <taxon>Theropoda</taxon>
        <taxon>Coelurosauria</taxon>
        <taxon>Aves</taxon>
        <taxon>Neognathae</taxon>
        <taxon>Neoaves</taxon>
        <taxon>Telluraves</taxon>
        <taxon>Australaves</taxon>
        <taxon>Passeriformes</taxon>
        <taxon>Petroicidae</taxon>
        <taxon>Drymodes</taxon>
    </lineage>
</organism>
<feature type="domain" description="MSP" evidence="7">
    <location>
        <begin position="759"/>
        <end position="891"/>
    </location>
</feature>
<protein>
    <submittedName>
        <fullName evidence="8">HYDIN protein</fullName>
    </submittedName>
</protein>
<dbReference type="EMBL" id="VZTZ01038394">
    <property type="protein sequence ID" value="NXU43275.1"/>
    <property type="molecule type" value="Genomic_DNA"/>
</dbReference>
<comment type="subcellular location">
    <subcellularLocation>
        <location evidence="1">Cell projection</location>
        <location evidence="1">Cilium</location>
    </subcellularLocation>
    <subcellularLocation>
        <location evidence="2">Cytoplasm</location>
    </subcellularLocation>
</comment>
<feature type="non-terminal residue" evidence="8">
    <location>
        <position position="1439"/>
    </location>
</feature>
<name>A0A7L3KNL1_9PASS</name>
<feature type="region of interest" description="Disordered" evidence="6">
    <location>
        <begin position="1"/>
        <end position="51"/>
    </location>
</feature>
<evidence type="ECO:0000256" key="2">
    <source>
        <dbReference type="ARBA" id="ARBA00004496"/>
    </source>
</evidence>
<proteinExistence type="predicted"/>
<keyword evidence="5" id="KW-0966">Cell projection</keyword>
<dbReference type="Proteomes" id="UP000525319">
    <property type="component" value="Unassembled WGS sequence"/>
</dbReference>
<evidence type="ECO:0000256" key="1">
    <source>
        <dbReference type="ARBA" id="ARBA00004138"/>
    </source>
</evidence>
<dbReference type="GO" id="GO:0005930">
    <property type="term" value="C:axoneme"/>
    <property type="evidence" value="ECO:0007669"/>
    <property type="project" value="TreeGrafter"/>
</dbReference>
<evidence type="ECO:0000256" key="4">
    <source>
        <dbReference type="ARBA" id="ARBA00023069"/>
    </source>
</evidence>
<evidence type="ECO:0000256" key="3">
    <source>
        <dbReference type="ARBA" id="ARBA00022490"/>
    </source>
</evidence>
<dbReference type="PANTHER" id="PTHR23053:SF0">
    <property type="entry name" value="HYDROCEPHALUS-INDUCING PROTEIN HOMOLOG"/>
    <property type="match status" value="1"/>
</dbReference>
<dbReference type="OrthoDB" id="442692at2759"/>
<evidence type="ECO:0000313" key="9">
    <source>
        <dbReference type="Proteomes" id="UP000525319"/>
    </source>
</evidence>
<keyword evidence="3" id="KW-0963">Cytoplasm</keyword>
<feature type="compositionally biased region" description="Polar residues" evidence="6">
    <location>
        <begin position="1"/>
        <end position="23"/>
    </location>
</feature>
<evidence type="ECO:0000256" key="5">
    <source>
        <dbReference type="ARBA" id="ARBA00023273"/>
    </source>
</evidence>
<dbReference type="GO" id="GO:0003341">
    <property type="term" value="P:cilium movement"/>
    <property type="evidence" value="ECO:0007669"/>
    <property type="project" value="TreeGrafter"/>
</dbReference>
<gene>
    <name evidence="8" type="primary">Hydin_0</name>
    <name evidence="8" type="ORF">DRYBRU_R11491</name>
</gene>
<evidence type="ECO:0000259" key="7">
    <source>
        <dbReference type="PROSITE" id="PS50202"/>
    </source>
</evidence>
<dbReference type="Pfam" id="PF22544">
    <property type="entry name" value="HYDIN_VesB_CFA65-like_Ig"/>
    <property type="match status" value="3"/>
</dbReference>
<dbReference type="InterPro" id="IPR013783">
    <property type="entry name" value="Ig-like_fold"/>
</dbReference>
<sequence length="1439" mass="160204">LTPSAFQKEMSLSTKQRLASTKKLSLPQIVQPKDKRGSSHHKFSAADPDQSSLQLFPPEVVFQNYSPGEVYEMPLVLRNRDKVPQLVKVTLESSPYFQTVNPCGMHRKVPPGLSTTFHILFTPLQNKDYFHQLLCITEKEQFIVPIRAIGARAILDFPDQLDFSVCPVKNSTQKTLLVHNVGNRVARYQLSTHSPFSVIPPLGTLGIGDAMQVTVEFQPLKTGDHSASLVVHYDTGEETHTSLHGTAVDAHIRLDRNNVTFGTTYITLSNCTTVLIHNLSDITAHFQWKAFDTQEQEDQLKLRQCPRLCQQEKDKLHDFLKRSRVDTTPQERSALLSHTLQSERAKLQGDPMLFSDDIFFLEPKEGEIRPNCSAEISVLFKPQEGRVYKKAAYCDISGRENRLLLLFIGKGFRPRLHFNFKELDIGEVSFRAAHSYEVILLNKGPIEAPFSLVPPATAMGSCFTFQPQEGILAPGGLQNIQISFCPTVLGEFEEEFCFCVTKSPDPVILTIRGCVMGPNFQFDVPTLHFGDVSFGFPRTLRCCLSNTSLAPMAFNLCIPEDGSGEPSVPSSIQIYETTHQSWRKGAQGFMKPREFTISPCRGTIHSLGSQDIQVTLCSNTVREYKLQLLVGVDGVGKNLLALTLTARCVVPPLRVLSPVMTFGHCCLKVPYDEKLTLVNDDDCPGCYCLLPQEHKEEAGAWYSSSAPSGIIEAHSSVEIPITLEAQLLGEYSTTAEVAVFGRGGSPLKIHFKCIGQGPAVYVYPREINFGSIQVLQDSSKTLHLSNQSDIPATFWVEMAGKRSRWRTEPSKGVVPPKSEVSVIVTANLNDTGKFQDKVKVFIENSPVTEIPVQAVGIGTTIVTDKPFAPKFEFKPHFSLTTCRYQFKVTNKGPRIHRLFWTTDGFRIFRQSLHPPARGDAKNKDASQTPRPGSPVFRLWPLMMDLKPGQTVDMVLEGCSSIPQEVKERLLCYATVGKERAKKQIMEVDVSCKFISPAVKISSRAITFRVEKQPSDVLTLQYKPLSLKNTCSLPLSVLLHLKQPFLICNVHQQPLPAKSKVSIWEELHLGIQFNPAYENNLNSRVAQRVLRMCFMEHPHEEQITVRGEVHFPNLHLQTKAVDFGCIMNDTEQVLYLEMTNCSPIPAQYHWSFLTDSQVNTIRYVHLFALLKAFLPGVLKTLQSDCLFLHARKGAFGLPTCLVNFEVGSGGTCSRVLLLRPASCSLQPMVLVFQELSSAAVEPQRWVRMRGLSQFSSVEHPNVGMQEVFDVLPLWGVLQPGESQLVTFTFFGHANIVARVTALCHVEGGPTYEVVVTGEASCPSYQLDVQEIDWGLQVFNKVLKAKVTLRNTGVIEFTYMVPNPSTGTAANPLPGVPVVVPTTGSIAPGKEKVLKVYYLPGRPGVFCKTFQVQVAHLEPAAILLTGEGAFPRITIDLPWML</sequence>
<dbReference type="PANTHER" id="PTHR23053">
    <property type="entry name" value="DLEC1 DELETED IN LUNG AND ESOPHAGEAL CANCER 1"/>
    <property type="match status" value="1"/>
</dbReference>
<dbReference type="InterPro" id="IPR000535">
    <property type="entry name" value="MSP_dom"/>
</dbReference>
<reference evidence="8 9" key="1">
    <citation type="submission" date="2019-09" db="EMBL/GenBank/DDBJ databases">
        <title>Bird 10,000 Genomes (B10K) Project - Family phase.</title>
        <authorList>
            <person name="Zhang G."/>
        </authorList>
    </citation>
    <scope>NUCLEOTIDE SEQUENCE [LARGE SCALE GENOMIC DNA]</scope>
    <source>
        <strain evidence="8">B10K-DU-030-03</strain>
    </source>
</reference>
<dbReference type="InterPro" id="IPR033305">
    <property type="entry name" value="Hydin-like"/>
</dbReference>
<dbReference type="GO" id="GO:1904158">
    <property type="term" value="P:axonemal central apparatus assembly"/>
    <property type="evidence" value="ECO:0007669"/>
    <property type="project" value="TreeGrafter"/>
</dbReference>
<dbReference type="PROSITE" id="PS50202">
    <property type="entry name" value="MSP"/>
    <property type="match status" value="1"/>
</dbReference>
<dbReference type="Gene3D" id="2.60.40.10">
    <property type="entry name" value="Immunoglobulins"/>
    <property type="match status" value="9"/>
</dbReference>
<evidence type="ECO:0000313" key="8">
    <source>
        <dbReference type="EMBL" id="NXU43275.1"/>
    </source>
</evidence>
<comment type="caution">
    <text evidence="8">The sequence shown here is derived from an EMBL/GenBank/DDBJ whole genome shotgun (WGS) entry which is preliminary data.</text>
</comment>
<keyword evidence="9" id="KW-1185">Reference proteome</keyword>
<dbReference type="InterPro" id="IPR053879">
    <property type="entry name" value="HYDIN_VesB_CFA65-like_Ig"/>
</dbReference>
<feature type="non-terminal residue" evidence="8">
    <location>
        <position position="1"/>
    </location>
</feature>
<keyword evidence="4" id="KW-0969">Cilium</keyword>